<dbReference type="EMBL" id="CP048222">
    <property type="protein sequence ID" value="QHT71749.1"/>
    <property type="molecule type" value="Genomic_DNA"/>
</dbReference>
<dbReference type="AlphaFoldDB" id="A0A6C0GU74"/>
<name>A0A6C0GU74_9BACT</name>
<reference evidence="2 3" key="1">
    <citation type="submission" date="2020-01" db="EMBL/GenBank/DDBJ databases">
        <authorList>
            <person name="Kim M.K."/>
        </authorList>
    </citation>
    <scope>NUCLEOTIDE SEQUENCE [LARGE SCALE GENOMIC DNA]</scope>
    <source>
        <strain evidence="2 3">172606-1</strain>
    </source>
</reference>
<evidence type="ECO:0000313" key="3">
    <source>
        <dbReference type="Proteomes" id="UP000480178"/>
    </source>
</evidence>
<dbReference type="SUPFAM" id="SSF51182">
    <property type="entry name" value="RmlC-like cupins"/>
    <property type="match status" value="1"/>
</dbReference>
<dbReference type="RefSeq" id="WP_162447673.1">
    <property type="nucleotide sequence ID" value="NZ_CP048222.1"/>
</dbReference>
<feature type="domain" description="Cupin type-2" evidence="1">
    <location>
        <begin position="73"/>
        <end position="145"/>
    </location>
</feature>
<dbReference type="PANTHER" id="PTHR38599:SF1">
    <property type="entry name" value="CUPIN DOMAIN PROTEIN (AFU_ORTHOLOGUE AFUA_3G13620)"/>
    <property type="match status" value="1"/>
</dbReference>
<keyword evidence="3" id="KW-1185">Reference proteome</keyword>
<evidence type="ECO:0000259" key="1">
    <source>
        <dbReference type="Pfam" id="PF07883"/>
    </source>
</evidence>
<dbReference type="InterPro" id="IPR014710">
    <property type="entry name" value="RmlC-like_jellyroll"/>
</dbReference>
<proteinExistence type="predicted"/>
<dbReference type="Pfam" id="PF07883">
    <property type="entry name" value="Cupin_2"/>
    <property type="match status" value="1"/>
</dbReference>
<sequence length="160" mass="17869">MIEEKSKPILNAYYMNVSLTILMVFLLLLAAPVKGQHHSTKESTKEEPLSFSPVLSQMLSDPQLKEFKVESSILTLAPGATDTIAHRHDCEIFGYILEGEVLIGLDKKEPVAFGEGKMFYEKRNVLHSLTKNTNASKAAKVLLVFIIKNGRNSYIKESSK</sequence>
<dbReference type="InterPro" id="IPR013096">
    <property type="entry name" value="Cupin_2"/>
</dbReference>
<protein>
    <submittedName>
        <fullName evidence="2">Cupin domain-containing protein</fullName>
    </submittedName>
</protein>
<dbReference type="KEGG" id="rhoz:GXP67_36340"/>
<dbReference type="Gene3D" id="2.60.120.10">
    <property type="entry name" value="Jelly Rolls"/>
    <property type="match status" value="1"/>
</dbReference>
<dbReference type="InterPro" id="IPR011051">
    <property type="entry name" value="RmlC_Cupin_sf"/>
</dbReference>
<accession>A0A6C0GU74</accession>
<dbReference type="Proteomes" id="UP000480178">
    <property type="component" value="Chromosome"/>
</dbReference>
<dbReference type="PANTHER" id="PTHR38599">
    <property type="entry name" value="CUPIN DOMAIN PROTEIN (AFU_ORTHOLOGUE AFUA_3G13620)"/>
    <property type="match status" value="1"/>
</dbReference>
<evidence type="ECO:0000313" key="2">
    <source>
        <dbReference type="EMBL" id="QHT71749.1"/>
    </source>
</evidence>
<organism evidence="2 3">
    <name type="scientific">Rhodocytophaga rosea</name>
    <dbReference type="NCBI Taxonomy" id="2704465"/>
    <lineage>
        <taxon>Bacteria</taxon>
        <taxon>Pseudomonadati</taxon>
        <taxon>Bacteroidota</taxon>
        <taxon>Cytophagia</taxon>
        <taxon>Cytophagales</taxon>
        <taxon>Rhodocytophagaceae</taxon>
        <taxon>Rhodocytophaga</taxon>
    </lineage>
</organism>
<gene>
    <name evidence="2" type="ORF">GXP67_36340</name>
</gene>